<evidence type="ECO:0000256" key="2">
    <source>
        <dbReference type="SAM" id="SignalP"/>
    </source>
</evidence>
<evidence type="ECO:0000256" key="1">
    <source>
        <dbReference type="ARBA" id="ARBA00023002"/>
    </source>
</evidence>
<dbReference type="GO" id="GO:0016491">
    <property type="term" value="F:oxidoreductase activity"/>
    <property type="evidence" value="ECO:0007669"/>
    <property type="project" value="UniProtKB-KW"/>
</dbReference>
<dbReference type="Pfam" id="PF00106">
    <property type="entry name" value="adh_short"/>
    <property type="match status" value="1"/>
</dbReference>
<dbReference type="Gene3D" id="3.40.50.720">
    <property type="entry name" value="NAD(P)-binding Rossmann-like Domain"/>
    <property type="match status" value="1"/>
</dbReference>
<keyword evidence="1" id="KW-0560">Oxidoreductase</keyword>
<accession>A0A8E0VE63</accession>
<dbReference type="PANTHER" id="PTHR43157:SF31">
    <property type="entry name" value="PHOSPHATIDYLINOSITOL-GLYCAN BIOSYNTHESIS CLASS F PROTEIN"/>
    <property type="match status" value="1"/>
</dbReference>
<dbReference type="AlphaFoldDB" id="A0A8E0VE63"/>
<evidence type="ECO:0000313" key="3">
    <source>
        <dbReference type="EMBL" id="KAA0184239.1"/>
    </source>
</evidence>
<name>A0A8E0VE63_9TREM</name>
<feature type="signal peptide" evidence="2">
    <location>
        <begin position="1"/>
        <end position="16"/>
    </location>
</feature>
<dbReference type="InterPro" id="IPR036291">
    <property type="entry name" value="NAD(P)-bd_dom_sf"/>
</dbReference>
<dbReference type="PRINTS" id="PR00081">
    <property type="entry name" value="GDHRDH"/>
</dbReference>
<keyword evidence="4" id="KW-1185">Reference proteome</keyword>
<dbReference type="PANTHER" id="PTHR43157">
    <property type="entry name" value="PHOSPHATIDYLINOSITOL-GLYCAN BIOSYNTHESIS CLASS F PROTEIN-RELATED"/>
    <property type="match status" value="1"/>
</dbReference>
<sequence>MGLLSLWLGFCGSSSCSITDRLDGRVAVVTGANSGLGLQLTAELAMRGARVIMACRGLEKFELARDYLLSKYGENSKHLSGPSMGQLTSIKQAQLQFEELRLCSFDDVKRFVACISSKESAIDFLVNNAGILLTSANADDELTPDGYNRHFQVNYLSTVLLTLSTLPLLNAEKSSRIVFTTSVLRHLATIQPKDVFRSKTGLLGGHTYSHSKLLISAFSNRLARHLEIRNILVASVDPGIVRTNLGRDAGFIWNLVWNNLLWPLRKDVRLGVQSALHTLLDPNLVTGAEYCDCVVVKCSPQMNNEKLLDAVWTKTIQILSPHFNPSVLQDVEELCRGTEGNLHTN</sequence>
<dbReference type="OrthoDB" id="191139at2759"/>
<dbReference type="EMBL" id="LUCM01011233">
    <property type="protein sequence ID" value="KAA0184239.1"/>
    <property type="molecule type" value="Genomic_DNA"/>
</dbReference>
<evidence type="ECO:0000313" key="4">
    <source>
        <dbReference type="Proteomes" id="UP000728185"/>
    </source>
</evidence>
<proteinExistence type="predicted"/>
<dbReference type="SUPFAM" id="SSF51735">
    <property type="entry name" value="NAD(P)-binding Rossmann-fold domains"/>
    <property type="match status" value="1"/>
</dbReference>
<feature type="chain" id="PRO_5034246213" evidence="2">
    <location>
        <begin position="17"/>
        <end position="345"/>
    </location>
</feature>
<gene>
    <name evidence="3" type="ORF">FBUS_06782</name>
</gene>
<comment type="caution">
    <text evidence="3">The sequence shown here is derived from an EMBL/GenBank/DDBJ whole genome shotgun (WGS) entry which is preliminary data.</text>
</comment>
<keyword evidence="2" id="KW-0732">Signal</keyword>
<dbReference type="InterPro" id="IPR002347">
    <property type="entry name" value="SDR_fam"/>
</dbReference>
<organism evidence="3 4">
    <name type="scientific">Fasciolopsis buskii</name>
    <dbReference type="NCBI Taxonomy" id="27845"/>
    <lineage>
        <taxon>Eukaryota</taxon>
        <taxon>Metazoa</taxon>
        <taxon>Spiralia</taxon>
        <taxon>Lophotrochozoa</taxon>
        <taxon>Platyhelminthes</taxon>
        <taxon>Trematoda</taxon>
        <taxon>Digenea</taxon>
        <taxon>Plagiorchiida</taxon>
        <taxon>Echinostomata</taxon>
        <taxon>Echinostomatoidea</taxon>
        <taxon>Fasciolidae</taxon>
        <taxon>Fasciolopsis</taxon>
    </lineage>
</organism>
<protein>
    <submittedName>
        <fullName evidence="3">Uncharacterized protein</fullName>
    </submittedName>
</protein>
<dbReference type="Proteomes" id="UP000728185">
    <property type="component" value="Unassembled WGS sequence"/>
</dbReference>
<reference evidence="3" key="1">
    <citation type="submission" date="2019-05" db="EMBL/GenBank/DDBJ databases">
        <title>Annotation for the trematode Fasciolopsis buski.</title>
        <authorList>
            <person name="Choi Y.-J."/>
        </authorList>
    </citation>
    <scope>NUCLEOTIDE SEQUENCE</scope>
    <source>
        <strain evidence="3">HT</strain>
        <tissue evidence="3">Whole worm</tissue>
    </source>
</reference>